<dbReference type="AlphaFoldDB" id="A0AAU8SYQ9"/>
<dbReference type="RefSeq" id="WP_046568952.1">
    <property type="nucleotide sequence ID" value="NZ_CP010026.1"/>
</dbReference>
<evidence type="ECO:0000313" key="2">
    <source>
        <dbReference type="EMBL" id="AJZ59253.1"/>
    </source>
</evidence>
<protein>
    <submittedName>
        <fullName evidence="2">2'-5' RNA ligase superfamily protein</fullName>
    </submittedName>
</protein>
<sequence length="214" mass="22656">MPEQLWLPGLEAPPTPTDGLFFAIFPDAGTATGIAKLAQQLCGETRSKSKPLAAGRLHVTLVHLGNFAGGLPQARVDAAMRAAASIQMKPFTVEFDKVVSFAVKPRPGPLVLGGDDGLVGLHALHDALGLALQDAGFGDRAVSPSTPFTPHVTLAYGMPPLPTRPVESVCWNVREFALVHSLLGRTRHIALARWPLVGANSGSLMPSVPQIRRI</sequence>
<dbReference type="PANTHER" id="PTHR35561">
    <property type="entry name" value="RNA 2',3'-CYCLIC PHOSPHODIESTERASE"/>
    <property type="match status" value="1"/>
</dbReference>
<dbReference type="SUPFAM" id="SSF55144">
    <property type="entry name" value="LigT-like"/>
    <property type="match status" value="1"/>
</dbReference>
<organism evidence="2 3">
    <name type="scientific">Paraburkholderia fungorum</name>
    <dbReference type="NCBI Taxonomy" id="134537"/>
    <lineage>
        <taxon>Bacteria</taxon>
        <taxon>Pseudomonadati</taxon>
        <taxon>Pseudomonadota</taxon>
        <taxon>Betaproteobacteria</taxon>
        <taxon>Burkholderiales</taxon>
        <taxon>Burkholderiaceae</taxon>
        <taxon>Paraburkholderia</taxon>
    </lineage>
</organism>
<dbReference type="GO" id="GO:0016874">
    <property type="term" value="F:ligase activity"/>
    <property type="evidence" value="ECO:0007669"/>
    <property type="project" value="UniProtKB-KW"/>
</dbReference>
<keyword evidence="2" id="KW-0436">Ligase</keyword>
<dbReference type="Pfam" id="PF13563">
    <property type="entry name" value="2_5_RNA_ligase2"/>
    <property type="match status" value="1"/>
</dbReference>
<gene>
    <name evidence="2" type="ORF">OI25_3220</name>
</gene>
<dbReference type="Gene3D" id="3.90.1140.10">
    <property type="entry name" value="Cyclic phosphodiesterase"/>
    <property type="match status" value="1"/>
</dbReference>
<dbReference type="Proteomes" id="UP000032614">
    <property type="component" value="Chromosome 1"/>
</dbReference>
<evidence type="ECO:0000256" key="1">
    <source>
        <dbReference type="ARBA" id="ARBA00022801"/>
    </source>
</evidence>
<dbReference type="EMBL" id="CP010026">
    <property type="protein sequence ID" value="AJZ59253.1"/>
    <property type="molecule type" value="Genomic_DNA"/>
</dbReference>
<accession>A0AAU8SYQ9</accession>
<dbReference type="KEGG" id="bfn:OI25_3220"/>
<name>A0AAU8SYQ9_9BURK</name>
<dbReference type="InterPro" id="IPR009097">
    <property type="entry name" value="Cyclic_Pdiesterase"/>
</dbReference>
<reference evidence="2 3" key="1">
    <citation type="journal article" date="2015" name="Genome Announc.">
        <title>Complete genome sequences for 59 burkholderia isolates, both pathogenic and near neighbor.</title>
        <authorList>
            <person name="Johnson S.L."/>
            <person name="Bishop-Lilly K.A."/>
            <person name="Ladner J.T."/>
            <person name="Daligault H.E."/>
            <person name="Davenport K.W."/>
            <person name="Jaissle J."/>
            <person name="Frey K.G."/>
            <person name="Koroleva G.I."/>
            <person name="Bruce D.C."/>
            <person name="Coyne S.R."/>
            <person name="Broomall S.M."/>
            <person name="Li P.E."/>
            <person name="Teshima H."/>
            <person name="Gibbons H.S."/>
            <person name="Palacios G.F."/>
            <person name="Rosenzweig C.N."/>
            <person name="Redden C.L."/>
            <person name="Xu Y."/>
            <person name="Minogue T.D."/>
            <person name="Chain P.S."/>
        </authorList>
    </citation>
    <scope>NUCLEOTIDE SEQUENCE [LARGE SCALE GENOMIC DNA]</scope>
    <source>
        <strain evidence="2 3">ATCC BAA-463</strain>
    </source>
</reference>
<keyword evidence="1" id="KW-0378">Hydrolase</keyword>
<dbReference type="GO" id="GO:0004113">
    <property type="term" value="F:2',3'-cyclic-nucleotide 3'-phosphodiesterase activity"/>
    <property type="evidence" value="ECO:0007669"/>
    <property type="project" value="InterPro"/>
</dbReference>
<dbReference type="InterPro" id="IPR004175">
    <property type="entry name" value="RNA_CPDase"/>
</dbReference>
<proteinExistence type="predicted"/>
<dbReference type="GeneID" id="66517139"/>
<evidence type="ECO:0000313" key="3">
    <source>
        <dbReference type="Proteomes" id="UP000032614"/>
    </source>
</evidence>
<dbReference type="GO" id="GO:0008664">
    <property type="term" value="F:RNA 2',3'-cyclic 3'-phosphodiesterase activity"/>
    <property type="evidence" value="ECO:0007669"/>
    <property type="project" value="InterPro"/>
</dbReference>
<dbReference type="PANTHER" id="PTHR35561:SF1">
    <property type="entry name" value="RNA 2',3'-CYCLIC PHOSPHODIESTERASE"/>
    <property type="match status" value="1"/>
</dbReference>